<feature type="active site" description="Nucleophile" evidence="4">
    <location>
        <position position="372"/>
    </location>
</feature>
<evidence type="ECO:0000256" key="3">
    <source>
        <dbReference type="ARBA" id="ARBA00023295"/>
    </source>
</evidence>
<dbReference type="NCBIfam" id="NF007158">
    <property type="entry name" value="PRK09593.1"/>
    <property type="match status" value="1"/>
</dbReference>
<dbReference type="GO" id="GO:0005829">
    <property type="term" value="C:cytosol"/>
    <property type="evidence" value="ECO:0007669"/>
    <property type="project" value="TreeGrafter"/>
</dbReference>
<dbReference type="InterPro" id="IPR017853">
    <property type="entry name" value="GH"/>
</dbReference>
<dbReference type="PRINTS" id="PR00131">
    <property type="entry name" value="GLHYDRLASE1"/>
</dbReference>
<dbReference type="InterPro" id="IPR018120">
    <property type="entry name" value="Glyco_hydro_1_AS"/>
</dbReference>
<evidence type="ECO:0000256" key="2">
    <source>
        <dbReference type="ARBA" id="ARBA00022801"/>
    </source>
</evidence>
<organism evidence="7 8">
    <name type="scientific">Lacrimispora xylanisolvens</name>
    <dbReference type="NCBI Taxonomy" id="384636"/>
    <lineage>
        <taxon>Bacteria</taxon>
        <taxon>Bacillati</taxon>
        <taxon>Bacillota</taxon>
        <taxon>Clostridia</taxon>
        <taxon>Lachnospirales</taxon>
        <taxon>Lachnospiraceae</taxon>
        <taxon>Lacrimispora</taxon>
    </lineage>
</organism>
<dbReference type="GO" id="GO:0008422">
    <property type="term" value="F:beta-glucosidase activity"/>
    <property type="evidence" value="ECO:0007669"/>
    <property type="project" value="TreeGrafter"/>
</dbReference>
<proteinExistence type="inferred from homology"/>
<evidence type="ECO:0000256" key="6">
    <source>
        <dbReference type="RuleBase" id="RU004468"/>
    </source>
</evidence>
<gene>
    <name evidence="7" type="ORF">BXY41_10814</name>
</gene>
<keyword evidence="3 6" id="KW-0326">Glycosidase</keyword>
<dbReference type="GO" id="GO:0016052">
    <property type="term" value="P:carbohydrate catabolic process"/>
    <property type="evidence" value="ECO:0007669"/>
    <property type="project" value="TreeGrafter"/>
</dbReference>
<dbReference type="NCBIfam" id="NF007356">
    <property type="entry name" value="PRK09852.1"/>
    <property type="match status" value="1"/>
</dbReference>
<accession>A0A2S6HQ97</accession>
<dbReference type="Proteomes" id="UP000237749">
    <property type="component" value="Unassembled WGS sequence"/>
</dbReference>
<keyword evidence="2 6" id="KW-0378">Hydrolase</keyword>
<dbReference type="PROSITE" id="PS00653">
    <property type="entry name" value="GLYCOSYL_HYDROL_F1_2"/>
    <property type="match status" value="1"/>
</dbReference>
<dbReference type="InterPro" id="IPR033132">
    <property type="entry name" value="GH_1_N_CS"/>
</dbReference>
<dbReference type="InterPro" id="IPR001360">
    <property type="entry name" value="Glyco_hydro_1"/>
</dbReference>
<dbReference type="OrthoDB" id="912485at2"/>
<dbReference type="AlphaFoldDB" id="A0A2S6HQ97"/>
<evidence type="ECO:0000313" key="8">
    <source>
        <dbReference type="Proteomes" id="UP000237749"/>
    </source>
</evidence>
<dbReference type="PANTHER" id="PTHR10353:SF296">
    <property type="entry name" value="6-PHOSPHO-BETA-GLUCOSIDASE"/>
    <property type="match status" value="1"/>
</dbReference>
<evidence type="ECO:0000256" key="5">
    <source>
        <dbReference type="RuleBase" id="RU003690"/>
    </source>
</evidence>
<comment type="caution">
    <text evidence="7">The sequence shown here is derived from an EMBL/GenBank/DDBJ whole genome shotgun (WGS) entry which is preliminary data.</text>
</comment>
<sequence length="474" mass="54245">MKLNKDFLWGGAVAANQCEGAYLEDGKGLSPMDILPTVQLGRKEAMYHPELALEKDYGYYPSHGAIDFYHRYKEDLELMEELGIKAFRTSISWARIFPDGEGEPNEAGLQFYDSLFDECKKRHMEPVVTICHFDTPLALTKKYGGWGNRALIDRYLNYCRVLFKRYGKKVKYWITFNEINMITHIPFFGGGMVIKEDENVSQIVYQAAHHQLVASALAVKMAHECDEGLMVGCMLAAGSFYPYSCNPEDVWEAVEKNQDSYLFIDVQARGKYPSYAQRIWKEKNVTLNMKDGDEEILRCNPVDYIAFSYYSSRLAGVSPDINGKVADGNAIYTLRNPHLDITPWGRQIDPMGLRITMNDLYDRYQKPLFIVENGLGATDKIEADGSINDDYRIEYTRNHIKAMKAAMEDGVICLGYLAWSCIDLVSAGTGEMDKRYGFIYVDRDNDGNGTLERMKKKSFYWYQRVIESNGEKMD</sequence>
<dbReference type="EMBL" id="PTJA01000008">
    <property type="protein sequence ID" value="PPK79789.1"/>
    <property type="molecule type" value="Genomic_DNA"/>
</dbReference>
<dbReference type="FunFam" id="3.20.20.80:FF:000004">
    <property type="entry name" value="Beta-glucosidase 6-phospho-beta-glucosidase"/>
    <property type="match status" value="1"/>
</dbReference>
<dbReference type="SUPFAM" id="SSF51445">
    <property type="entry name" value="(Trans)glycosidases"/>
    <property type="match status" value="1"/>
</dbReference>
<dbReference type="PROSITE" id="PS00572">
    <property type="entry name" value="GLYCOSYL_HYDROL_F1_1"/>
    <property type="match status" value="1"/>
</dbReference>
<evidence type="ECO:0000256" key="1">
    <source>
        <dbReference type="ARBA" id="ARBA00010838"/>
    </source>
</evidence>
<dbReference type="Gene3D" id="3.20.20.80">
    <property type="entry name" value="Glycosidases"/>
    <property type="match status" value="1"/>
</dbReference>
<reference evidence="7 8" key="1">
    <citation type="submission" date="2018-02" db="EMBL/GenBank/DDBJ databases">
        <title>Genomic Encyclopedia of Archaeal and Bacterial Type Strains, Phase II (KMG-II): from individual species to whole genera.</title>
        <authorList>
            <person name="Goeker M."/>
        </authorList>
    </citation>
    <scope>NUCLEOTIDE SEQUENCE [LARGE SCALE GENOMIC DNA]</scope>
    <source>
        <strain evidence="7 8">DSM 3808</strain>
    </source>
</reference>
<evidence type="ECO:0000256" key="4">
    <source>
        <dbReference type="PROSITE-ProRule" id="PRU10055"/>
    </source>
</evidence>
<keyword evidence="8" id="KW-1185">Reference proteome</keyword>
<name>A0A2S6HQ97_9FIRM</name>
<dbReference type="Pfam" id="PF00232">
    <property type="entry name" value="Glyco_hydro_1"/>
    <property type="match status" value="1"/>
</dbReference>
<evidence type="ECO:0000313" key="7">
    <source>
        <dbReference type="EMBL" id="PPK79789.1"/>
    </source>
</evidence>
<protein>
    <submittedName>
        <fullName evidence="7">6-phospho-beta-glucosidase</fullName>
    </submittedName>
</protein>
<dbReference type="PANTHER" id="PTHR10353">
    <property type="entry name" value="GLYCOSYL HYDROLASE"/>
    <property type="match status" value="1"/>
</dbReference>
<comment type="similarity">
    <text evidence="1 5">Belongs to the glycosyl hydrolase 1 family.</text>
</comment>